<dbReference type="GO" id="GO:0061630">
    <property type="term" value="F:ubiquitin protein ligase activity"/>
    <property type="evidence" value="ECO:0007669"/>
    <property type="project" value="TreeGrafter"/>
</dbReference>
<dbReference type="PROSITE" id="PS50089">
    <property type="entry name" value="ZF_RING_2"/>
    <property type="match status" value="1"/>
</dbReference>
<evidence type="ECO:0000313" key="7">
    <source>
        <dbReference type="Proteomes" id="UP001186944"/>
    </source>
</evidence>
<dbReference type="InterPro" id="IPR017907">
    <property type="entry name" value="Znf_RING_CS"/>
</dbReference>
<dbReference type="Gene3D" id="3.30.40.10">
    <property type="entry name" value="Zinc/RING finger domain, C3HC4 (zinc finger)"/>
    <property type="match status" value="1"/>
</dbReference>
<keyword evidence="1" id="KW-0479">Metal-binding</keyword>
<evidence type="ECO:0000256" key="2">
    <source>
        <dbReference type="ARBA" id="ARBA00022771"/>
    </source>
</evidence>
<dbReference type="InterPro" id="IPR051438">
    <property type="entry name" value="RNF_E3_ubiq-protein_ligase"/>
</dbReference>
<evidence type="ECO:0000259" key="5">
    <source>
        <dbReference type="PROSITE" id="PS50089"/>
    </source>
</evidence>
<feature type="domain" description="RING-type" evidence="5">
    <location>
        <begin position="64"/>
        <end position="102"/>
    </location>
</feature>
<dbReference type="PROSITE" id="PS00518">
    <property type="entry name" value="ZF_RING_1"/>
    <property type="match status" value="1"/>
</dbReference>
<sequence length="119" mass="13711">MACHVRENSAASFHDYANETELSLSLSRFRQKENVVCQKCGQFHEPYGTHLYDYHQAIDDDLTCLICLQPLVNPVDTRCGHTFCSRCLKNYLKMKQMCPVDRSPLTLADLQQSSILVRR</sequence>
<evidence type="ECO:0000313" key="6">
    <source>
        <dbReference type="EMBL" id="KAK3103865.1"/>
    </source>
</evidence>
<accession>A0AA88YPI9</accession>
<dbReference type="Pfam" id="PF00097">
    <property type="entry name" value="zf-C3HC4"/>
    <property type="match status" value="1"/>
</dbReference>
<dbReference type="GO" id="GO:0000209">
    <property type="term" value="P:protein polyubiquitination"/>
    <property type="evidence" value="ECO:0007669"/>
    <property type="project" value="TreeGrafter"/>
</dbReference>
<dbReference type="PANTHER" id="PTHR46016:SF1">
    <property type="entry name" value="RING-TYPE DOMAIN-CONTAINING PROTEIN"/>
    <property type="match status" value="1"/>
</dbReference>
<keyword evidence="3" id="KW-0862">Zinc</keyword>
<dbReference type="Proteomes" id="UP001186944">
    <property type="component" value="Unassembled WGS sequence"/>
</dbReference>
<keyword evidence="2 4" id="KW-0863">Zinc-finger</keyword>
<keyword evidence="7" id="KW-1185">Reference proteome</keyword>
<dbReference type="InterPro" id="IPR013083">
    <property type="entry name" value="Znf_RING/FYVE/PHD"/>
</dbReference>
<dbReference type="SMART" id="SM00184">
    <property type="entry name" value="RING"/>
    <property type="match status" value="1"/>
</dbReference>
<evidence type="ECO:0000256" key="4">
    <source>
        <dbReference type="PROSITE-ProRule" id="PRU00175"/>
    </source>
</evidence>
<gene>
    <name evidence="6" type="ORF">FSP39_022510</name>
</gene>
<dbReference type="GO" id="GO:0008270">
    <property type="term" value="F:zinc ion binding"/>
    <property type="evidence" value="ECO:0007669"/>
    <property type="project" value="UniProtKB-KW"/>
</dbReference>
<dbReference type="AlphaFoldDB" id="A0AA88YPI9"/>
<name>A0AA88YPI9_PINIB</name>
<organism evidence="6 7">
    <name type="scientific">Pinctada imbricata</name>
    <name type="common">Atlantic pearl-oyster</name>
    <name type="synonym">Pinctada martensii</name>
    <dbReference type="NCBI Taxonomy" id="66713"/>
    <lineage>
        <taxon>Eukaryota</taxon>
        <taxon>Metazoa</taxon>
        <taxon>Spiralia</taxon>
        <taxon>Lophotrochozoa</taxon>
        <taxon>Mollusca</taxon>
        <taxon>Bivalvia</taxon>
        <taxon>Autobranchia</taxon>
        <taxon>Pteriomorphia</taxon>
        <taxon>Pterioida</taxon>
        <taxon>Pterioidea</taxon>
        <taxon>Pteriidae</taxon>
        <taxon>Pinctada</taxon>
    </lineage>
</organism>
<evidence type="ECO:0000256" key="3">
    <source>
        <dbReference type="ARBA" id="ARBA00022833"/>
    </source>
</evidence>
<dbReference type="GO" id="GO:0006511">
    <property type="term" value="P:ubiquitin-dependent protein catabolic process"/>
    <property type="evidence" value="ECO:0007669"/>
    <property type="project" value="TreeGrafter"/>
</dbReference>
<protein>
    <recommendedName>
        <fullName evidence="5">RING-type domain-containing protein</fullName>
    </recommendedName>
</protein>
<dbReference type="CDD" id="cd16637">
    <property type="entry name" value="mRING-HC-C3HC3D_LNX1-like"/>
    <property type="match status" value="1"/>
</dbReference>
<dbReference type="PANTHER" id="PTHR46016">
    <property type="entry name" value="ZINC FINGER, RING/FYVE/PHD-TYPE"/>
    <property type="match status" value="1"/>
</dbReference>
<comment type="caution">
    <text evidence="6">The sequence shown here is derived from an EMBL/GenBank/DDBJ whole genome shotgun (WGS) entry which is preliminary data.</text>
</comment>
<reference evidence="6" key="1">
    <citation type="submission" date="2019-08" db="EMBL/GenBank/DDBJ databases">
        <title>The improved chromosome-level genome for the pearl oyster Pinctada fucata martensii using PacBio sequencing and Hi-C.</title>
        <authorList>
            <person name="Zheng Z."/>
        </authorList>
    </citation>
    <scope>NUCLEOTIDE SEQUENCE</scope>
    <source>
        <strain evidence="6">ZZ-2019</strain>
        <tissue evidence="6">Adductor muscle</tissue>
    </source>
</reference>
<dbReference type="InterPro" id="IPR018957">
    <property type="entry name" value="Znf_C3HC4_RING-type"/>
</dbReference>
<dbReference type="SUPFAM" id="SSF57850">
    <property type="entry name" value="RING/U-box"/>
    <property type="match status" value="1"/>
</dbReference>
<proteinExistence type="predicted"/>
<dbReference type="InterPro" id="IPR001841">
    <property type="entry name" value="Znf_RING"/>
</dbReference>
<evidence type="ECO:0000256" key="1">
    <source>
        <dbReference type="ARBA" id="ARBA00022723"/>
    </source>
</evidence>
<dbReference type="EMBL" id="VSWD01000005">
    <property type="protein sequence ID" value="KAK3103865.1"/>
    <property type="molecule type" value="Genomic_DNA"/>
</dbReference>